<dbReference type="PRINTS" id="PR00260">
    <property type="entry name" value="CHEMTRNSDUCR"/>
</dbReference>
<dbReference type="GO" id="GO:0006935">
    <property type="term" value="P:chemotaxis"/>
    <property type="evidence" value="ECO:0007669"/>
    <property type="project" value="InterPro"/>
</dbReference>
<dbReference type="PROSITE" id="PS50111">
    <property type="entry name" value="CHEMOTAXIS_TRANSDUC_2"/>
    <property type="match status" value="1"/>
</dbReference>
<keyword evidence="4" id="KW-0812">Transmembrane</keyword>
<dbReference type="PANTHER" id="PTHR32089:SF112">
    <property type="entry name" value="LYSOZYME-LIKE PROTEIN-RELATED"/>
    <property type="match status" value="1"/>
</dbReference>
<dbReference type="SMART" id="SM00283">
    <property type="entry name" value="MA"/>
    <property type="match status" value="1"/>
</dbReference>
<accession>A0A231PZR3</accession>
<dbReference type="Gene3D" id="1.10.8.500">
    <property type="entry name" value="HAMP domain in histidine kinase"/>
    <property type="match status" value="1"/>
</dbReference>
<gene>
    <name evidence="7" type="ORF">AYP69_06560</name>
</gene>
<dbReference type="InterPro" id="IPR003660">
    <property type="entry name" value="HAMP_dom"/>
</dbReference>
<dbReference type="PANTHER" id="PTHR32089">
    <property type="entry name" value="METHYL-ACCEPTING CHEMOTAXIS PROTEIN MCPB"/>
    <property type="match status" value="1"/>
</dbReference>
<dbReference type="Pfam" id="PF00672">
    <property type="entry name" value="HAMP"/>
    <property type="match status" value="1"/>
</dbReference>
<evidence type="ECO:0000256" key="3">
    <source>
        <dbReference type="PROSITE-ProRule" id="PRU00284"/>
    </source>
</evidence>
<keyword evidence="1 3" id="KW-0807">Transducer</keyword>
<dbReference type="GO" id="GO:0016020">
    <property type="term" value="C:membrane"/>
    <property type="evidence" value="ECO:0007669"/>
    <property type="project" value="InterPro"/>
</dbReference>
<evidence type="ECO:0000256" key="2">
    <source>
        <dbReference type="ARBA" id="ARBA00029447"/>
    </source>
</evidence>
<dbReference type="EMBL" id="LUGO01000055">
    <property type="protein sequence ID" value="OXS39665.1"/>
    <property type="molecule type" value="Genomic_DNA"/>
</dbReference>
<evidence type="ECO:0000256" key="4">
    <source>
        <dbReference type="SAM" id="Phobius"/>
    </source>
</evidence>
<name>A0A231PZR3_9LACO</name>
<dbReference type="SUPFAM" id="SSF58104">
    <property type="entry name" value="Methyl-accepting chemotaxis protein (MCP) signaling domain"/>
    <property type="match status" value="1"/>
</dbReference>
<dbReference type="PROSITE" id="PS50885">
    <property type="entry name" value="HAMP"/>
    <property type="match status" value="1"/>
</dbReference>
<protein>
    <submittedName>
        <fullName evidence="7">Chemotaxis protein</fullName>
    </submittedName>
</protein>
<reference evidence="7 8" key="1">
    <citation type="submission" date="2016-03" db="EMBL/GenBank/DDBJ databases">
        <title>Sequencing of Lactobacillus Species from Commercial Turkeys.</title>
        <authorList>
            <person name="Johnson T.J."/>
            <person name="Youmans B.P."/>
            <person name="Case K.A."/>
        </authorList>
    </citation>
    <scope>NUCLEOTIDE SEQUENCE [LARGE SCALE GENOMIC DNA]</scope>
    <source>
        <strain evidence="7 8">UMNLA1</strain>
    </source>
</reference>
<keyword evidence="4" id="KW-1133">Transmembrane helix</keyword>
<dbReference type="CDD" id="cd06225">
    <property type="entry name" value="HAMP"/>
    <property type="match status" value="1"/>
</dbReference>
<feature type="transmembrane region" description="Helical" evidence="4">
    <location>
        <begin position="280"/>
        <end position="301"/>
    </location>
</feature>
<dbReference type="InterPro" id="IPR004090">
    <property type="entry name" value="Chemotax_Me-accpt_rcpt"/>
</dbReference>
<evidence type="ECO:0000259" key="6">
    <source>
        <dbReference type="PROSITE" id="PS50885"/>
    </source>
</evidence>
<comment type="similarity">
    <text evidence="2">Belongs to the methyl-accepting chemotaxis (MCP) protein family.</text>
</comment>
<evidence type="ECO:0000313" key="8">
    <source>
        <dbReference type="Proteomes" id="UP000215261"/>
    </source>
</evidence>
<dbReference type="GO" id="GO:0007165">
    <property type="term" value="P:signal transduction"/>
    <property type="evidence" value="ECO:0007669"/>
    <property type="project" value="UniProtKB-KW"/>
</dbReference>
<keyword evidence="4" id="KW-0472">Membrane</keyword>
<feature type="domain" description="HAMP" evidence="6">
    <location>
        <begin position="302"/>
        <end position="354"/>
    </location>
</feature>
<dbReference type="AlphaFoldDB" id="A0A231PZR3"/>
<feature type="transmembrane region" description="Helical" evidence="4">
    <location>
        <begin position="12"/>
        <end position="33"/>
    </location>
</feature>
<sequence>MMKNKNFSIKAKLLLAIIPITCAMIVALVIIAYNVSAMMIKQNATQLLETSVAKQGTSIENWMNENLSSFNAAKRAIEQAHPKDAELQKIVNGYYNFNTNSPDGLYIADQNGTVIKATRSTKNTTNAVNSPWFKEGLSHVNMTFGDPYVAGGHKVISATGLIDDGSNNLRILGADFTLDRISTIVNSNISMEGAQAFLVNKDTMKVMADRNSAFVAQKVGSSDQPAIYKAAAKQIDRGNYNTQTLGTDFTAFHTIAGTNWVLVSYIPTKVVLANLSKLRLIMIAISIVALIIMCIVVERVTNRTIKPVKKMTKVITAMADGDFTVDVDTKGNDEIAEMGKSVDKFIVYMRQMIKAISQISTSLQTQATGSEKVAHEMNDASETQSKSMDELNMTVDQLSISVNDIAKNASQLAEVVTDTKDNSDLVKVKMEDTVSVSEHSREDMKQVVVALDNIQNSVTNLQESINKVGTASGEIVNIVKIIGEIAHQTNLLSLNASIEAARAGEAGKGFAVVATEINNLAKSSANSVSQISDLIKEVNDLVGDTVKQAGDSVNDINSSAVLINTAVDSFDTIFQNIHETSNMISQVVERINGIEEVATNAAAISEEQAASSDEILATSETTLAQAKNISGNSKVVAKEAQQLAQTAKDLANQVKHFKV</sequence>
<dbReference type="Gene3D" id="1.10.287.950">
    <property type="entry name" value="Methyl-accepting chemotaxis protein"/>
    <property type="match status" value="1"/>
</dbReference>
<evidence type="ECO:0000313" key="7">
    <source>
        <dbReference type="EMBL" id="OXS39665.1"/>
    </source>
</evidence>
<dbReference type="Proteomes" id="UP000215261">
    <property type="component" value="Unassembled WGS sequence"/>
</dbReference>
<feature type="domain" description="Methyl-accepting transducer" evidence="5">
    <location>
        <begin position="359"/>
        <end position="616"/>
    </location>
</feature>
<comment type="caution">
    <text evidence="7">The sequence shown here is derived from an EMBL/GenBank/DDBJ whole genome shotgun (WGS) entry which is preliminary data.</text>
</comment>
<evidence type="ECO:0000256" key="1">
    <source>
        <dbReference type="ARBA" id="ARBA00023224"/>
    </source>
</evidence>
<dbReference type="InterPro" id="IPR004089">
    <property type="entry name" value="MCPsignal_dom"/>
</dbReference>
<organism evidence="7 8">
    <name type="scientific">Ligilactobacillus agilis</name>
    <dbReference type="NCBI Taxonomy" id="1601"/>
    <lineage>
        <taxon>Bacteria</taxon>
        <taxon>Bacillati</taxon>
        <taxon>Bacillota</taxon>
        <taxon>Bacilli</taxon>
        <taxon>Lactobacillales</taxon>
        <taxon>Lactobacillaceae</taxon>
        <taxon>Ligilactobacillus</taxon>
    </lineage>
</organism>
<dbReference type="Gene3D" id="3.30.450.20">
    <property type="entry name" value="PAS domain"/>
    <property type="match status" value="2"/>
</dbReference>
<dbReference type="GO" id="GO:0004888">
    <property type="term" value="F:transmembrane signaling receptor activity"/>
    <property type="evidence" value="ECO:0007669"/>
    <property type="project" value="InterPro"/>
</dbReference>
<dbReference type="Pfam" id="PF00015">
    <property type="entry name" value="MCPsignal"/>
    <property type="match status" value="1"/>
</dbReference>
<proteinExistence type="inferred from homology"/>
<dbReference type="SMART" id="SM00304">
    <property type="entry name" value="HAMP"/>
    <property type="match status" value="1"/>
</dbReference>
<evidence type="ECO:0000259" key="5">
    <source>
        <dbReference type="PROSITE" id="PS50111"/>
    </source>
</evidence>